<proteinExistence type="predicted"/>
<dbReference type="KEGG" id="lip:LI0175"/>
<protein>
    <submittedName>
        <fullName evidence="1">Hyphotheical protein</fullName>
    </submittedName>
</protein>
<dbReference type="HOGENOM" id="CLU_491586_0_0_7"/>
<dbReference type="RefSeq" id="WP_011526257.1">
    <property type="nucleotide sequence ID" value="NC_008011.1"/>
</dbReference>
<evidence type="ECO:0000313" key="1">
    <source>
        <dbReference type="EMBL" id="CAJ54231.1"/>
    </source>
</evidence>
<gene>
    <name evidence="1" type="ordered locus">LI0175</name>
</gene>
<dbReference type="Pfam" id="PF13148">
    <property type="entry name" value="DUF3987"/>
    <property type="match status" value="1"/>
</dbReference>
<keyword evidence="2" id="KW-1185">Reference proteome</keyword>
<organism evidence="1 2">
    <name type="scientific">Lawsonia intracellularis (strain PHE/MN1-00)</name>
    <dbReference type="NCBI Taxonomy" id="363253"/>
    <lineage>
        <taxon>Bacteria</taxon>
        <taxon>Pseudomonadati</taxon>
        <taxon>Thermodesulfobacteriota</taxon>
        <taxon>Desulfovibrionia</taxon>
        <taxon>Desulfovibrionales</taxon>
        <taxon>Desulfovibrionaceae</taxon>
        <taxon>Lawsonia</taxon>
    </lineage>
</organism>
<dbReference type="STRING" id="363253.LI0175"/>
<dbReference type="InterPro" id="IPR025048">
    <property type="entry name" value="DUF3987"/>
</dbReference>
<reference evidence="1 2" key="1">
    <citation type="submission" date="2005-11" db="EMBL/GenBank/DDBJ databases">
        <title>The complete genome sequence of Lawsonia intracellularis: the causative agent of proliferative enteropathy.</title>
        <authorList>
            <person name="Kaur K."/>
            <person name="Zhang Q."/>
            <person name="Beckler D."/>
            <person name="Munir S."/>
            <person name="Li L."/>
            <person name="Kinsley K."/>
            <person name="Herron L."/>
            <person name="Peterson A."/>
            <person name="May B."/>
            <person name="Singh S."/>
            <person name="Gebhart C."/>
            <person name="Kapur V."/>
        </authorList>
    </citation>
    <scope>NUCLEOTIDE SEQUENCE [LARGE SCALE GENOMIC DNA]</scope>
    <source>
        <strain evidence="1 2">PHE/MN1-00</strain>
    </source>
</reference>
<dbReference type="EMBL" id="AM180252">
    <property type="protein sequence ID" value="CAJ54231.1"/>
    <property type="molecule type" value="Genomic_DNA"/>
</dbReference>
<name>Q1MRZ5_LAWIP</name>
<evidence type="ECO:0000313" key="2">
    <source>
        <dbReference type="Proteomes" id="UP000002430"/>
    </source>
</evidence>
<accession>Q1MRZ5</accession>
<sequence>MPYPQTFVSNTWNNASPDDLISYMEKQNHARSVISTSYKNYISDLKSKRVYDASERLRCTYYSLPEQNGPMNYFAPRTPVPYILGKVASDLACNTGFDQVGLYKMLLAYTLYATAGNWIIRCGSEWTEQAIINIIATAPSGHRKSVISAFCQEPFNIFEKNFNKLRGSDEGSGDLSHTKLKVAQRVAARITQKKIASSLVNLGSTPTDEDFEALVNEIAGEEQSRIAQFIEQPSLQFFTDNVTPAGFHRICYAQKGRLAIQSTEGGFLTRTSFLKGSLPEMLKNSFSGEGFTLQNFRSTYRYEHPFVALFILTQPEQLSRFLYKSSAFEGDGLWARIVFHLAQSSTPNGEFSLGEARKSYSDVISPIIQKEYNNSARHQIALSNEAYDMVKEYEKSLALDFQNGTPFMREALKKAHGLACRFAFAAHLWNQAEASSWPTTITADEMNLGVSLSKDSLAHFRFTIDPTCLRARIHARKLIDSLLCIDFNMQHDVLTHGITSRILQQRTGLKADEVRNALALLQQCNLLSALDFGGNQLVAALRPDFFQQPMGTFL</sequence>
<dbReference type="eggNOG" id="COG0305">
    <property type="taxonomic scope" value="Bacteria"/>
</dbReference>
<dbReference type="Proteomes" id="UP000002430">
    <property type="component" value="Chromosome"/>
</dbReference>
<dbReference type="AlphaFoldDB" id="Q1MRZ5"/>